<dbReference type="AlphaFoldDB" id="A0ABD0NKD5"/>
<feature type="transmembrane region" description="Helical" evidence="7">
    <location>
        <begin position="21"/>
        <end position="39"/>
    </location>
</feature>
<feature type="non-terminal residue" evidence="8">
    <location>
        <position position="57"/>
    </location>
</feature>
<dbReference type="Proteomes" id="UP001529510">
    <property type="component" value="Unassembled WGS sequence"/>
</dbReference>
<sequence>KEIAAYNVIKEEHRSLGPMTFGELSVLALFILLVVLWFTRDPGFVDGWATHFFNAEK</sequence>
<keyword evidence="3 7" id="KW-0812">Transmembrane</keyword>
<comment type="caution">
    <text evidence="8">The sequence shown here is derived from an EMBL/GenBank/DDBJ whole genome shotgun (WGS) entry which is preliminary data.</text>
</comment>
<keyword evidence="6" id="KW-0739">Sodium transport</keyword>
<dbReference type="EMBL" id="JAMKFB020000021">
    <property type="protein sequence ID" value="KAL0162313.1"/>
    <property type="molecule type" value="Genomic_DNA"/>
</dbReference>
<evidence type="ECO:0000256" key="1">
    <source>
        <dbReference type="ARBA" id="ARBA00004141"/>
    </source>
</evidence>
<name>A0ABD0NKD5_CIRMR</name>
<protein>
    <submittedName>
        <fullName evidence="8">Uncharacterized protein</fullName>
    </submittedName>
</protein>
<dbReference type="PANTHER" id="PTHR10283:SF134">
    <property type="entry name" value="SOLUTE CARRIER FAMILY 13 MEMBER 5A"/>
    <property type="match status" value="1"/>
</dbReference>
<keyword evidence="6" id="KW-0915">Sodium</keyword>
<comment type="similarity">
    <text evidence="2">Belongs to the SLC13A/DASS transporter (TC 2.A.47) family. NADC subfamily.</text>
</comment>
<proteinExistence type="inferred from homology"/>
<reference evidence="8 9" key="1">
    <citation type="submission" date="2024-05" db="EMBL/GenBank/DDBJ databases">
        <title>Genome sequencing and assembly of Indian major carp, Cirrhinus mrigala (Hamilton, 1822).</title>
        <authorList>
            <person name="Mohindra V."/>
            <person name="Chowdhury L.M."/>
            <person name="Lal K."/>
            <person name="Jena J.K."/>
        </authorList>
    </citation>
    <scope>NUCLEOTIDE SEQUENCE [LARGE SCALE GENOMIC DNA]</scope>
    <source>
        <strain evidence="8">CM1030</strain>
        <tissue evidence="8">Blood</tissue>
    </source>
</reference>
<dbReference type="PANTHER" id="PTHR10283">
    <property type="entry name" value="SOLUTE CARRIER FAMILY 13 MEMBER"/>
    <property type="match status" value="1"/>
</dbReference>
<evidence type="ECO:0000256" key="7">
    <source>
        <dbReference type="SAM" id="Phobius"/>
    </source>
</evidence>
<dbReference type="InterPro" id="IPR001898">
    <property type="entry name" value="SLC13A/DASS"/>
</dbReference>
<dbReference type="GO" id="GO:0015370">
    <property type="term" value="F:solute:sodium symporter activity"/>
    <property type="evidence" value="ECO:0007669"/>
    <property type="project" value="UniProtKB-ARBA"/>
</dbReference>
<evidence type="ECO:0000256" key="4">
    <source>
        <dbReference type="ARBA" id="ARBA00022989"/>
    </source>
</evidence>
<keyword evidence="6" id="KW-0406">Ion transport</keyword>
<organism evidence="8 9">
    <name type="scientific">Cirrhinus mrigala</name>
    <name type="common">Mrigala</name>
    <dbReference type="NCBI Taxonomy" id="683832"/>
    <lineage>
        <taxon>Eukaryota</taxon>
        <taxon>Metazoa</taxon>
        <taxon>Chordata</taxon>
        <taxon>Craniata</taxon>
        <taxon>Vertebrata</taxon>
        <taxon>Euteleostomi</taxon>
        <taxon>Actinopterygii</taxon>
        <taxon>Neopterygii</taxon>
        <taxon>Teleostei</taxon>
        <taxon>Ostariophysi</taxon>
        <taxon>Cypriniformes</taxon>
        <taxon>Cyprinidae</taxon>
        <taxon>Labeoninae</taxon>
        <taxon>Labeonini</taxon>
        <taxon>Cirrhinus</taxon>
    </lineage>
</organism>
<gene>
    <name evidence="8" type="ORF">M9458_041709</name>
</gene>
<evidence type="ECO:0000256" key="6">
    <source>
        <dbReference type="ARBA" id="ARBA00023201"/>
    </source>
</evidence>
<evidence type="ECO:0000313" key="8">
    <source>
        <dbReference type="EMBL" id="KAL0162313.1"/>
    </source>
</evidence>
<evidence type="ECO:0000256" key="5">
    <source>
        <dbReference type="ARBA" id="ARBA00023136"/>
    </source>
</evidence>
<keyword evidence="5 7" id="KW-0472">Membrane</keyword>
<accession>A0ABD0NKD5</accession>
<keyword evidence="4 7" id="KW-1133">Transmembrane helix</keyword>
<dbReference type="Pfam" id="PF00939">
    <property type="entry name" value="Na_sulph_symp"/>
    <property type="match status" value="1"/>
</dbReference>
<dbReference type="GO" id="GO:0016020">
    <property type="term" value="C:membrane"/>
    <property type="evidence" value="ECO:0007669"/>
    <property type="project" value="UniProtKB-SubCell"/>
</dbReference>
<evidence type="ECO:0000256" key="3">
    <source>
        <dbReference type="ARBA" id="ARBA00022692"/>
    </source>
</evidence>
<evidence type="ECO:0000256" key="2">
    <source>
        <dbReference type="ARBA" id="ARBA00006772"/>
    </source>
</evidence>
<feature type="non-terminal residue" evidence="8">
    <location>
        <position position="1"/>
    </location>
</feature>
<keyword evidence="9" id="KW-1185">Reference proteome</keyword>
<comment type="subcellular location">
    <subcellularLocation>
        <location evidence="1">Membrane</location>
        <topology evidence="1">Multi-pass membrane protein</topology>
    </subcellularLocation>
</comment>
<evidence type="ECO:0000313" key="9">
    <source>
        <dbReference type="Proteomes" id="UP001529510"/>
    </source>
</evidence>
<keyword evidence="6" id="KW-0813">Transport</keyword>